<organism evidence="1 2">
    <name type="scientific">Dyadobacter jiangsuensis</name>
    <dbReference type="NCBI Taxonomy" id="1591085"/>
    <lineage>
        <taxon>Bacteria</taxon>
        <taxon>Pseudomonadati</taxon>
        <taxon>Bacteroidota</taxon>
        <taxon>Cytophagia</taxon>
        <taxon>Cytophagales</taxon>
        <taxon>Spirosomataceae</taxon>
        <taxon>Dyadobacter</taxon>
    </lineage>
</organism>
<dbReference type="RefSeq" id="WP_146151538.1">
    <property type="nucleotide sequence ID" value="NZ_PYAS01000003.1"/>
</dbReference>
<sequence length="407" mass="45566">MSTTLVAQFLPKSCWAASLDMFTDGQLKQCSLLREDHGGDVPTNPREFCNDTWLRDNRGAYVGNTKTLRLVKDRLVLAGRSPVSNNGRTVPSFEQLQSDIGASAITLMSWGFANNLHFIVPVKTVEQQLTGSVLLQWIKILDPYPATKGRTYYLNYKQFAASGWFKGMIFQSQVNGGDASQPTEFSDADPKQLVQRYLDSLATTTSDFRQVTNVAGNHQILDYNFNVTNINVSILLANGQRFFDSILVGGSNLKMYLAGLNNKYTAYFLNSADNSYYISTLENGLRYLPVAGTNHAGVVNLAQMAAPARAVSRGAKQLKVIDHDQTDKTEQAALKYFEKWPNTALICQFFDIGQEYVFFVKDGRVRVFDPFRSFAYIFPKSHKGISHISLKAFLAVIPSFYKILNEK</sequence>
<dbReference type="EMBL" id="PYAS01000003">
    <property type="protein sequence ID" value="PSL31588.1"/>
    <property type="molecule type" value="Genomic_DNA"/>
</dbReference>
<gene>
    <name evidence="1" type="ORF">CLV60_103454</name>
</gene>
<protein>
    <submittedName>
        <fullName evidence="1">Uncharacterized protein</fullName>
    </submittedName>
</protein>
<proteinExistence type="predicted"/>
<reference evidence="1 2" key="1">
    <citation type="submission" date="2018-03" db="EMBL/GenBank/DDBJ databases">
        <title>Genomic Encyclopedia of Archaeal and Bacterial Type Strains, Phase II (KMG-II): from individual species to whole genera.</title>
        <authorList>
            <person name="Goeker M."/>
        </authorList>
    </citation>
    <scope>NUCLEOTIDE SEQUENCE [LARGE SCALE GENOMIC DNA]</scope>
    <source>
        <strain evidence="1 2">DSM 29057</strain>
    </source>
</reference>
<dbReference type="Proteomes" id="UP000241964">
    <property type="component" value="Unassembled WGS sequence"/>
</dbReference>
<dbReference type="OrthoDB" id="942646at2"/>
<evidence type="ECO:0000313" key="1">
    <source>
        <dbReference type="EMBL" id="PSL31588.1"/>
    </source>
</evidence>
<dbReference type="AlphaFoldDB" id="A0A2P8GC89"/>
<comment type="caution">
    <text evidence="1">The sequence shown here is derived from an EMBL/GenBank/DDBJ whole genome shotgun (WGS) entry which is preliminary data.</text>
</comment>
<name>A0A2P8GC89_9BACT</name>
<keyword evidence="2" id="KW-1185">Reference proteome</keyword>
<accession>A0A2P8GC89</accession>
<evidence type="ECO:0000313" key="2">
    <source>
        <dbReference type="Proteomes" id="UP000241964"/>
    </source>
</evidence>